<dbReference type="SUPFAM" id="SSF82171">
    <property type="entry name" value="DPP6 N-terminal domain-like"/>
    <property type="match status" value="1"/>
</dbReference>
<gene>
    <name evidence="4" type="ORF">KIH74_26700</name>
</gene>
<dbReference type="PROSITE" id="PS51318">
    <property type="entry name" value="TAT"/>
    <property type="match status" value="1"/>
</dbReference>
<evidence type="ECO:0000313" key="4">
    <source>
        <dbReference type="EMBL" id="MBT0772564.1"/>
    </source>
</evidence>
<dbReference type="Proteomes" id="UP001197247">
    <property type="component" value="Unassembled WGS sequence"/>
</dbReference>
<comment type="similarity">
    <text evidence="1">Belongs to the TolB family.</text>
</comment>
<dbReference type="PANTHER" id="PTHR36842:SF1">
    <property type="entry name" value="PROTEIN TOLB"/>
    <property type="match status" value="1"/>
</dbReference>
<dbReference type="EMBL" id="JAHBAY010000013">
    <property type="protein sequence ID" value="MBT0772564.1"/>
    <property type="molecule type" value="Genomic_DNA"/>
</dbReference>
<dbReference type="Pfam" id="PF07676">
    <property type="entry name" value="PD40"/>
    <property type="match status" value="2"/>
</dbReference>
<dbReference type="InterPro" id="IPR006311">
    <property type="entry name" value="TAT_signal"/>
</dbReference>
<organism evidence="4 5">
    <name type="scientific">Kineosporia corallincola</name>
    <dbReference type="NCBI Taxonomy" id="2835133"/>
    <lineage>
        <taxon>Bacteria</taxon>
        <taxon>Bacillati</taxon>
        <taxon>Actinomycetota</taxon>
        <taxon>Actinomycetes</taxon>
        <taxon>Kineosporiales</taxon>
        <taxon>Kineosporiaceae</taxon>
        <taxon>Kineosporia</taxon>
    </lineage>
</organism>
<dbReference type="PANTHER" id="PTHR36842">
    <property type="entry name" value="PROTEIN TOLB HOMOLOG"/>
    <property type="match status" value="1"/>
</dbReference>
<dbReference type="RefSeq" id="WP_214159109.1">
    <property type="nucleotide sequence ID" value="NZ_JAHBAY010000013.1"/>
</dbReference>
<feature type="chain" id="PRO_5046660568" evidence="3">
    <location>
        <begin position="31"/>
        <end position="475"/>
    </location>
</feature>
<feature type="region of interest" description="Disordered" evidence="2">
    <location>
        <begin position="102"/>
        <end position="121"/>
    </location>
</feature>
<evidence type="ECO:0000256" key="1">
    <source>
        <dbReference type="ARBA" id="ARBA00009820"/>
    </source>
</evidence>
<evidence type="ECO:0000313" key="5">
    <source>
        <dbReference type="Proteomes" id="UP001197247"/>
    </source>
</evidence>
<keyword evidence="5" id="KW-1185">Reference proteome</keyword>
<evidence type="ECO:0000256" key="2">
    <source>
        <dbReference type="SAM" id="MobiDB-lite"/>
    </source>
</evidence>
<evidence type="ECO:0000256" key="3">
    <source>
        <dbReference type="SAM" id="SignalP"/>
    </source>
</evidence>
<accession>A0ABS5TN89</accession>
<dbReference type="InterPro" id="IPR011659">
    <property type="entry name" value="WD40"/>
</dbReference>
<dbReference type="InterPro" id="IPR011042">
    <property type="entry name" value="6-blade_b-propeller_TolB-like"/>
</dbReference>
<keyword evidence="3" id="KW-0732">Signal</keyword>
<protein>
    <submittedName>
        <fullName evidence="4">PD40 domain-containing protein</fullName>
    </submittedName>
</protein>
<sequence>MRHHVFSRRSGLSLATAVAISGFLAVPAQAAGPRGTSPHGTTELVNPVDGEAGVGAPDASTTAPAVTPDGRYVAFQSRAVNIPVAPGTDSNNAQDIFVRDTETGTARRISNNPAGDAANRDSISPAISDDGRYVAFASNASDLVPVDGTNIAAYDIFVSDLDTGGITKISTGLDDTPDSGGGSASSISADGGVVAFRSASPDLVPGDTNGLTDVFVWQRSTGRISRVSVTSSGAQATSVAGAKRQDSVSPKVSGDGKTVVFVSGATNLVPGDTNGLTDLFAHSLVTGDTTRVSVGPNGEQATGGVAAQGIGATDVTVSADGTVIGWDGNSLHGLVDDDLPYRSTGFVTDLTTGAVRVAGETVTGGPTTDTVSHATVSPDGAFVTFQAYESDLVADDTNRTYDVFVQSLESGRTVRVSVASDGTEGDGISGSEGLALLPGGSSVLFTSRATNLVADPISYVDNLYVHRFSPGFWTD</sequence>
<proteinExistence type="inferred from homology"/>
<dbReference type="Gene3D" id="2.120.10.30">
    <property type="entry name" value="TolB, C-terminal domain"/>
    <property type="match status" value="1"/>
</dbReference>
<comment type="caution">
    <text evidence="4">The sequence shown here is derived from an EMBL/GenBank/DDBJ whole genome shotgun (WGS) entry which is preliminary data.</text>
</comment>
<feature type="signal peptide" evidence="3">
    <location>
        <begin position="1"/>
        <end position="30"/>
    </location>
</feature>
<reference evidence="4 5" key="1">
    <citation type="submission" date="2021-05" db="EMBL/GenBank/DDBJ databases">
        <title>Kineosporia and Streptomyces sp. nov. two new marine actinobacteria isolated from Coral.</title>
        <authorList>
            <person name="Buangrab K."/>
            <person name="Sutthacheep M."/>
            <person name="Yeemin T."/>
            <person name="Harunari E."/>
            <person name="Igarashi Y."/>
            <person name="Kanchanasin P."/>
            <person name="Tanasupawat S."/>
            <person name="Phongsopitanun W."/>
        </authorList>
    </citation>
    <scope>NUCLEOTIDE SEQUENCE [LARGE SCALE GENOMIC DNA]</scope>
    <source>
        <strain evidence="4 5">J2-2</strain>
    </source>
</reference>
<feature type="region of interest" description="Disordered" evidence="2">
    <location>
        <begin position="30"/>
        <end position="66"/>
    </location>
</feature>
<name>A0ABS5TN89_9ACTN</name>